<dbReference type="STRING" id="291331.XOO4545"/>
<name>Q5GU24_XANOR</name>
<sequence length="162" mass="17320">MRPSVILQKAALKLRPKANRLRSADCLTLCTASPSSARPALGRGLMKHGIAPLVRHRLAAALFVATMLPGVAFAQTSKEKALEARIAELEREVHMLVSAQRQQQGQIAQTQTQVTEVRTLQAHMPPAPAVPAGKKPIQLTSITPNALPGTRSVTVVSSRPTS</sequence>
<dbReference type="HOGENOM" id="CLU_138612_0_0_6"/>
<dbReference type="Proteomes" id="UP000006735">
    <property type="component" value="Chromosome"/>
</dbReference>
<keyword evidence="1" id="KW-0175">Coiled coil</keyword>
<accession>Q5GU24</accession>
<organism evidence="2 3">
    <name type="scientific">Xanthomonas oryzae pv. oryzae (strain KACC10331 / KXO85)</name>
    <dbReference type="NCBI Taxonomy" id="291331"/>
    <lineage>
        <taxon>Bacteria</taxon>
        <taxon>Pseudomonadati</taxon>
        <taxon>Pseudomonadota</taxon>
        <taxon>Gammaproteobacteria</taxon>
        <taxon>Lysobacterales</taxon>
        <taxon>Lysobacteraceae</taxon>
        <taxon>Xanthomonas</taxon>
    </lineage>
</organism>
<evidence type="ECO:0000313" key="3">
    <source>
        <dbReference type="Proteomes" id="UP000006735"/>
    </source>
</evidence>
<protein>
    <submittedName>
        <fullName evidence="2">Uncharacterized protein</fullName>
    </submittedName>
</protein>
<feature type="coiled-coil region" evidence="1">
    <location>
        <begin position="72"/>
        <end position="99"/>
    </location>
</feature>
<evidence type="ECO:0000313" key="2">
    <source>
        <dbReference type="EMBL" id="AAW77799.1"/>
    </source>
</evidence>
<dbReference type="EMBL" id="AE013598">
    <property type="protein sequence ID" value="AAW77799.1"/>
    <property type="molecule type" value="Genomic_DNA"/>
</dbReference>
<evidence type="ECO:0000256" key="1">
    <source>
        <dbReference type="SAM" id="Coils"/>
    </source>
</evidence>
<gene>
    <name evidence="2" type="ordered locus">XOO4545</name>
</gene>
<dbReference type="AlphaFoldDB" id="Q5GU24"/>
<reference evidence="2 3" key="1">
    <citation type="journal article" date="2005" name="Nucleic Acids Res.">
        <title>The genome sequence of Xanthomonas oryzae pathovar oryzae KACC10331, the bacterial blight pathogen of rice.</title>
        <authorList>
            <person name="Lee B.M."/>
            <person name="Park Y.J."/>
            <person name="Park D.S."/>
            <person name="Kang H.W."/>
            <person name="Kim J.G."/>
            <person name="Song E.S."/>
            <person name="Park I.C."/>
            <person name="Yoon U.H."/>
            <person name="Hahn J.H."/>
            <person name="Koo B.S."/>
            <person name="Lee G.B."/>
            <person name="Kim H."/>
            <person name="Park H.S."/>
            <person name="Yoon K.O."/>
            <person name="Kim J.H."/>
            <person name="Jung C.H."/>
            <person name="Koh N.H."/>
            <person name="Seo J.S."/>
            <person name="Go S.J."/>
        </authorList>
    </citation>
    <scope>NUCLEOTIDE SEQUENCE [LARGE SCALE GENOMIC DNA]</scope>
    <source>
        <strain evidence="3">KACC10331 / KXO85</strain>
    </source>
</reference>
<proteinExistence type="predicted"/>
<dbReference type="KEGG" id="xoo:XOO4545"/>
<keyword evidence="3" id="KW-1185">Reference proteome</keyword>